<dbReference type="OrthoDB" id="4134439at2"/>
<keyword evidence="2" id="KW-1185">Reference proteome</keyword>
<keyword evidence="1" id="KW-0489">Methyltransferase</keyword>
<dbReference type="Proteomes" id="UP000265768">
    <property type="component" value="Unassembled WGS sequence"/>
</dbReference>
<evidence type="ECO:0000313" key="2">
    <source>
        <dbReference type="Proteomes" id="UP000265768"/>
    </source>
</evidence>
<dbReference type="Gene3D" id="3.40.50.150">
    <property type="entry name" value="Vaccinia Virus protein VP39"/>
    <property type="match status" value="1"/>
</dbReference>
<dbReference type="GO" id="GO:0032259">
    <property type="term" value="P:methylation"/>
    <property type="evidence" value="ECO:0007669"/>
    <property type="project" value="UniProtKB-KW"/>
</dbReference>
<protein>
    <submittedName>
        <fullName evidence="1">SAM-dependent methyltransferase</fullName>
    </submittedName>
</protein>
<dbReference type="EMBL" id="QZEY01000009">
    <property type="protein sequence ID" value="RJL30534.1"/>
    <property type="molecule type" value="Genomic_DNA"/>
</dbReference>
<dbReference type="RefSeq" id="WP_119928463.1">
    <property type="nucleotide sequence ID" value="NZ_QZEY01000009.1"/>
</dbReference>
<comment type="caution">
    <text evidence="1">The sequence shown here is derived from an EMBL/GenBank/DDBJ whole genome shotgun (WGS) entry which is preliminary data.</text>
</comment>
<reference evidence="1 2" key="1">
    <citation type="submission" date="2018-09" db="EMBL/GenBank/DDBJ databases">
        <title>YIM 75507 draft genome.</title>
        <authorList>
            <person name="Tang S."/>
            <person name="Feng Y."/>
        </authorList>
    </citation>
    <scope>NUCLEOTIDE SEQUENCE [LARGE SCALE GENOMIC DNA]</scope>
    <source>
        <strain evidence="1 2">YIM 75507</strain>
    </source>
</reference>
<gene>
    <name evidence="1" type="ORF">D5H75_22285</name>
</gene>
<dbReference type="GO" id="GO:0008168">
    <property type="term" value="F:methyltransferase activity"/>
    <property type="evidence" value="ECO:0007669"/>
    <property type="project" value="UniProtKB-KW"/>
</dbReference>
<dbReference type="InterPro" id="IPR006764">
    <property type="entry name" value="SAM_dep_MeTrfase_SAV2177_type"/>
</dbReference>
<dbReference type="PIRSF" id="PIRSF017393">
    <property type="entry name" value="MTase_SAV2177"/>
    <property type="match status" value="1"/>
</dbReference>
<dbReference type="InterPro" id="IPR029063">
    <property type="entry name" value="SAM-dependent_MTases_sf"/>
</dbReference>
<dbReference type="SUPFAM" id="SSF53335">
    <property type="entry name" value="S-adenosyl-L-methionine-dependent methyltransferases"/>
    <property type="match status" value="1"/>
</dbReference>
<proteinExistence type="predicted"/>
<evidence type="ECO:0000313" key="1">
    <source>
        <dbReference type="EMBL" id="RJL30534.1"/>
    </source>
</evidence>
<dbReference type="Pfam" id="PF04672">
    <property type="entry name" value="Methyltransf_19"/>
    <property type="match status" value="1"/>
</dbReference>
<sequence>MPREAGGADAGRAGIARVYDSFLGGKDNFAPDRDVVRRCAEILPDSGTGARANRAFLRRAVTCMARAGIRQFLDIGAGLPEDETVHGVAREVDPAIRVAYVDNHPMVLSHARALLGRAEGTLAAEGDLRKPEEIFDDPLIREHLDLGRPVGVLLLGVVHHVRDEEDPSGIMARVRERMAPGSMLALSHFCNPGEERPEDAALAAECERVLSETLGTGRWRARGEILSYLGDFEVLEPGLVPLPEWRPDPDEVLVRGRGHHLFLGAVARKP</sequence>
<dbReference type="AlphaFoldDB" id="A0A3A4ATA2"/>
<name>A0A3A4ATA2_9ACTN</name>
<accession>A0A3A4ATA2</accession>
<keyword evidence="1" id="KW-0808">Transferase</keyword>
<organism evidence="1 2">
    <name type="scientific">Bailinhaonella thermotolerans</name>
    <dbReference type="NCBI Taxonomy" id="1070861"/>
    <lineage>
        <taxon>Bacteria</taxon>
        <taxon>Bacillati</taxon>
        <taxon>Actinomycetota</taxon>
        <taxon>Actinomycetes</taxon>
        <taxon>Streptosporangiales</taxon>
        <taxon>Streptosporangiaceae</taxon>
        <taxon>Bailinhaonella</taxon>
    </lineage>
</organism>